<dbReference type="AlphaFoldDB" id="A0A974A4F1"/>
<comment type="caution">
    <text evidence="2">The sequence shown here is derived from an EMBL/GenBank/DDBJ whole genome shotgun (WGS) entry which is preliminary data.</text>
</comment>
<dbReference type="InterPro" id="IPR021146">
    <property type="entry name" value="Phage_gp6-like_head-tail"/>
</dbReference>
<evidence type="ECO:0000313" key="1">
    <source>
        <dbReference type="EMBL" id="NVI43651.1"/>
    </source>
</evidence>
<protein>
    <recommendedName>
        <fullName evidence="3">Phage gp6-like head-tail connector protein</fullName>
    </recommendedName>
</protein>
<dbReference type="EMBL" id="JAAOLE020000001">
    <property type="protein sequence ID" value="NVI47652.1"/>
    <property type="molecule type" value="Genomic_DNA"/>
</dbReference>
<organism evidence="2">
    <name type="scientific">Bradyrhizobium septentrionale</name>
    <dbReference type="NCBI Taxonomy" id="1404411"/>
    <lineage>
        <taxon>Bacteria</taxon>
        <taxon>Pseudomonadati</taxon>
        <taxon>Pseudomonadota</taxon>
        <taxon>Alphaproteobacteria</taxon>
        <taxon>Hyphomicrobiales</taxon>
        <taxon>Nitrobacteraceae</taxon>
        <taxon>Bradyrhizobium</taxon>
    </lineage>
</organism>
<dbReference type="RefSeq" id="WP_029085674.1">
    <property type="nucleotide sequence ID" value="NZ_CP088285.1"/>
</dbReference>
<evidence type="ECO:0000313" key="2">
    <source>
        <dbReference type="EMBL" id="NVI47652.1"/>
    </source>
</evidence>
<sequence>MADIWVKVITEAESYDLLTLDELKLMLNINPSDTSEDAALQQDIEHYSDVVATMCNRVFGFEKVAETWRGDSMPFDCPRLFLTHYPVADGDVTTVESPRGALVDPTAYEIENRSGTMRIDGAWSEPITVTYSGGYNLPDEAPPALKQATALLIQAARMQRVRAAVAGIKSITHRESRVQFMDTNKALTSGVMGMLGDAAETVNALLYKYMRFYV</sequence>
<reference evidence="2" key="1">
    <citation type="submission" date="2020-06" db="EMBL/GenBank/DDBJ databases">
        <title>Whole Genome Sequence of Bradyrhizobium sp. Strain 1S1.</title>
        <authorList>
            <person name="Bromfield E.S.P."/>
            <person name="Cloutier S."/>
        </authorList>
    </citation>
    <scope>NUCLEOTIDE SEQUENCE [LARGE SCALE GENOMIC DNA]</scope>
    <source>
        <strain evidence="2">1S1</strain>
    </source>
</reference>
<name>A0A974A4F1_9BRAD</name>
<gene>
    <name evidence="1" type="ORF">HAP48_011980</name>
    <name evidence="2" type="ORF">HAP48_032800</name>
</gene>
<proteinExistence type="predicted"/>
<dbReference type="Pfam" id="PF05135">
    <property type="entry name" value="Phage_connect_1"/>
    <property type="match status" value="1"/>
</dbReference>
<accession>A0A974A4F1</accession>
<evidence type="ECO:0008006" key="3">
    <source>
        <dbReference type="Google" id="ProtNLM"/>
    </source>
</evidence>
<dbReference type="EMBL" id="JAAOLE020000001">
    <property type="protein sequence ID" value="NVI43651.1"/>
    <property type="molecule type" value="Genomic_DNA"/>
</dbReference>